<evidence type="ECO:0000256" key="5">
    <source>
        <dbReference type="SAM" id="Phobius"/>
    </source>
</evidence>
<dbReference type="PANTHER" id="PTHR36460">
    <property type="entry name" value="UPF0132 DOMAIN PROTEIN (AFU_ORTHOLOGUE AFUA_3G10255)"/>
    <property type="match status" value="1"/>
</dbReference>
<protein>
    <recommendedName>
        <fullName evidence="8">DUF4870 domain-containing protein</fullName>
    </recommendedName>
</protein>
<dbReference type="STRING" id="1797714.A3D04_01250"/>
<evidence type="ECO:0000256" key="4">
    <source>
        <dbReference type="ARBA" id="ARBA00023136"/>
    </source>
</evidence>
<dbReference type="Pfam" id="PF09685">
    <property type="entry name" value="MamF_MmsF"/>
    <property type="match status" value="1"/>
</dbReference>
<evidence type="ECO:0000313" key="6">
    <source>
        <dbReference type="EMBL" id="OGD89245.1"/>
    </source>
</evidence>
<keyword evidence="2 5" id="KW-0812">Transmembrane</keyword>
<accession>A0A1F5GBN0</accession>
<feature type="transmembrane region" description="Helical" evidence="5">
    <location>
        <begin position="41"/>
        <end position="60"/>
    </location>
</feature>
<dbReference type="AlphaFoldDB" id="A0A1F5GBN0"/>
<keyword evidence="3 5" id="KW-1133">Transmembrane helix</keyword>
<dbReference type="EMBL" id="MFBD01000008">
    <property type="protein sequence ID" value="OGD89245.1"/>
    <property type="molecule type" value="Genomic_DNA"/>
</dbReference>
<evidence type="ECO:0008006" key="8">
    <source>
        <dbReference type="Google" id="ProtNLM"/>
    </source>
</evidence>
<feature type="transmembrane region" description="Helical" evidence="5">
    <location>
        <begin position="12"/>
        <end position="29"/>
    </location>
</feature>
<gene>
    <name evidence="6" type="ORF">A3D04_01250</name>
</gene>
<organism evidence="6 7">
    <name type="scientific">Candidatus Curtissbacteria bacterium RIFCSPHIGHO2_02_FULL_40_16b</name>
    <dbReference type="NCBI Taxonomy" id="1797714"/>
    <lineage>
        <taxon>Bacteria</taxon>
        <taxon>Candidatus Curtissiibacteriota</taxon>
    </lineage>
</organism>
<feature type="transmembrane region" description="Helical" evidence="5">
    <location>
        <begin position="66"/>
        <end position="88"/>
    </location>
</feature>
<comment type="caution">
    <text evidence="6">The sequence shown here is derived from an EMBL/GenBank/DDBJ whole genome shotgun (WGS) entry which is preliminary data.</text>
</comment>
<evidence type="ECO:0000256" key="2">
    <source>
        <dbReference type="ARBA" id="ARBA00022692"/>
    </source>
</evidence>
<comment type="subcellular location">
    <subcellularLocation>
        <location evidence="1">Membrane</location>
        <topology evidence="1">Multi-pass membrane protein</topology>
    </subcellularLocation>
</comment>
<dbReference type="Proteomes" id="UP000177369">
    <property type="component" value="Unassembled WGS sequence"/>
</dbReference>
<sequence>MSSSDQNRNLVAAMAYLLFFVTGIVILMVEQEDKFVRFHAMQSTLVFGGLFILNLVFQIGLDPIAIIGFLGSLVGALISIVAVVIWLVSMIKAYQGQMLKWPIVGKLAENWVK</sequence>
<dbReference type="GO" id="GO:0016020">
    <property type="term" value="C:membrane"/>
    <property type="evidence" value="ECO:0007669"/>
    <property type="project" value="UniProtKB-SubCell"/>
</dbReference>
<evidence type="ECO:0000256" key="1">
    <source>
        <dbReference type="ARBA" id="ARBA00004141"/>
    </source>
</evidence>
<keyword evidence="4 5" id="KW-0472">Membrane</keyword>
<dbReference type="InterPro" id="IPR019109">
    <property type="entry name" value="MamF_MmsF"/>
</dbReference>
<reference evidence="6 7" key="1">
    <citation type="journal article" date="2016" name="Nat. Commun.">
        <title>Thousands of microbial genomes shed light on interconnected biogeochemical processes in an aquifer system.</title>
        <authorList>
            <person name="Anantharaman K."/>
            <person name="Brown C.T."/>
            <person name="Hug L.A."/>
            <person name="Sharon I."/>
            <person name="Castelle C.J."/>
            <person name="Probst A.J."/>
            <person name="Thomas B.C."/>
            <person name="Singh A."/>
            <person name="Wilkins M.J."/>
            <person name="Karaoz U."/>
            <person name="Brodie E.L."/>
            <person name="Williams K.H."/>
            <person name="Hubbard S.S."/>
            <person name="Banfield J.F."/>
        </authorList>
    </citation>
    <scope>NUCLEOTIDE SEQUENCE [LARGE SCALE GENOMIC DNA]</scope>
</reference>
<evidence type="ECO:0000313" key="7">
    <source>
        <dbReference type="Proteomes" id="UP000177369"/>
    </source>
</evidence>
<evidence type="ECO:0000256" key="3">
    <source>
        <dbReference type="ARBA" id="ARBA00022989"/>
    </source>
</evidence>
<dbReference type="PANTHER" id="PTHR36460:SF1">
    <property type="entry name" value="UPF0132 DOMAIN PROTEIN (AFU_ORTHOLOGUE AFUA_3G10255)"/>
    <property type="match status" value="1"/>
</dbReference>
<proteinExistence type="predicted"/>
<name>A0A1F5GBN0_9BACT</name>